<name>T1BEE2_9ZZZZ</name>
<reference evidence="2" key="1">
    <citation type="submission" date="2013-08" db="EMBL/GenBank/DDBJ databases">
        <authorList>
            <person name="Mendez C."/>
            <person name="Richter M."/>
            <person name="Ferrer M."/>
            <person name="Sanchez J."/>
        </authorList>
    </citation>
    <scope>NUCLEOTIDE SEQUENCE</scope>
</reference>
<reference evidence="2" key="2">
    <citation type="journal article" date="2014" name="ISME J.">
        <title>Microbial stratification in low pH oxic and suboxic macroscopic growths along an acid mine drainage.</title>
        <authorList>
            <person name="Mendez-Garcia C."/>
            <person name="Mesa V."/>
            <person name="Sprenger R.R."/>
            <person name="Richter M."/>
            <person name="Diez M.S."/>
            <person name="Solano J."/>
            <person name="Bargiela R."/>
            <person name="Golyshina O.V."/>
            <person name="Manteca A."/>
            <person name="Ramos J.L."/>
            <person name="Gallego J.R."/>
            <person name="Llorente I."/>
            <person name="Martins Dos Santos V.A."/>
            <person name="Jensen O.N."/>
            <person name="Pelaez A.I."/>
            <person name="Sanchez J."/>
            <person name="Ferrer M."/>
        </authorList>
    </citation>
    <scope>NUCLEOTIDE SEQUENCE</scope>
</reference>
<dbReference type="EMBL" id="AUZX01009533">
    <property type="protein sequence ID" value="EQD51424.1"/>
    <property type="molecule type" value="Genomic_DNA"/>
</dbReference>
<keyword evidence="1" id="KW-1133">Transmembrane helix</keyword>
<keyword evidence="1" id="KW-0812">Transmembrane</keyword>
<evidence type="ECO:0000313" key="2">
    <source>
        <dbReference type="EMBL" id="EQD51424.1"/>
    </source>
</evidence>
<dbReference type="Gene3D" id="2.60.120.200">
    <property type="match status" value="1"/>
</dbReference>
<feature type="transmembrane region" description="Helical" evidence="1">
    <location>
        <begin position="6"/>
        <end position="27"/>
    </location>
</feature>
<organism evidence="2">
    <name type="scientific">mine drainage metagenome</name>
    <dbReference type="NCBI Taxonomy" id="410659"/>
    <lineage>
        <taxon>unclassified sequences</taxon>
        <taxon>metagenomes</taxon>
        <taxon>ecological metagenomes</taxon>
    </lineage>
</organism>
<dbReference type="AlphaFoldDB" id="T1BEE2"/>
<keyword evidence="1" id="KW-0472">Membrane</keyword>
<accession>T1BEE2</accession>
<sequence>MEYLMTYGWAILIIAIVLAALFQLGVFNPMVFAPKASPGSCQVIRPEGAGRANFISLEGECQGLLPQYVAQFNGTSSRIETPQSSLSALLPNADPLTVTAWINPVSVSHSTTYTVVTVDPISTGVFAERFQMDANTNNGLNAAFGLGGLLINSNGNDGGNQYSSLDPPAGT</sequence>
<evidence type="ECO:0000256" key="1">
    <source>
        <dbReference type="SAM" id="Phobius"/>
    </source>
</evidence>
<gene>
    <name evidence="2" type="ORF">B1A_13057</name>
</gene>
<proteinExistence type="predicted"/>
<comment type="caution">
    <text evidence="2">The sequence shown here is derived from an EMBL/GenBank/DDBJ whole genome shotgun (WGS) entry which is preliminary data.</text>
</comment>
<protein>
    <submittedName>
        <fullName evidence="2">Uncharacterized protein</fullName>
    </submittedName>
</protein>